<name>A0ABT4US69_9PSEU</name>
<organism evidence="1 2">
    <name type="scientific">Saccharopolyspora oryzae</name>
    <dbReference type="NCBI Taxonomy" id="2997343"/>
    <lineage>
        <taxon>Bacteria</taxon>
        <taxon>Bacillati</taxon>
        <taxon>Actinomycetota</taxon>
        <taxon>Actinomycetes</taxon>
        <taxon>Pseudonocardiales</taxon>
        <taxon>Pseudonocardiaceae</taxon>
        <taxon>Saccharopolyspora</taxon>
    </lineage>
</organism>
<evidence type="ECO:0000313" key="1">
    <source>
        <dbReference type="EMBL" id="MDA3624560.1"/>
    </source>
</evidence>
<accession>A0ABT4US69</accession>
<dbReference type="Proteomes" id="UP001210380">
    <property type="component" value="Unassembled WGS sequence"/>
</dbReference>
<dbReference type="RefSeq" id="WP_270947134.1">
    <property type="nucleotide sequence ID" value="NZ_JAQGLA010000004.1"/>
</dbReference>
<evidence type="ECO:0000313" key="2">
    <source>
        <dbReference type="Proteomes" id="UP001210380"/>
    </source>
</evidence>
<sequence>MTRTGDSEIDRRMIESSVFSEADGFAYGEHAVQVHIRTDLFSTGIGIGGPVVELDHVFTGPGRERNPFNSL</sequence>
<reference evidence="1 2" key="1">
    <citation type="submission" date="2022-11" db="EMBL/GenBank/DDBJ databases">
        <title>Draft genome sequence of Saccharopolyspora sp. WRP15-2 isolated from rhizosphere soils of wild rice in Thailand.</title>
        <authorList>
            <person name="Duangmal K."/>
            <person name="Kammanee S."/>
            <person name="Muangham S."/>
        </authorList>
    </citation>
    <scope>NUCLEOTIDE SEQUENCE [LARGE SCALE GENOMIC DNA]</scope>
    <source>
        <strain evidence="1 2">WRP15-2</strain>
    </source>
</reference>
<gene>
    <name evidence="1" type="ORF">OU415_03860</name>
</gene>
<comment type="caution">
    <text evidence="1">The sequence shown here is derived from an EMBL/GenBank/DDBJ whole genome shotgun (WGS) entry which is preliminary data.</text>
</comment>
<dbReference type="EMBL" id="JAQGLA010000004">
    <property type="protein sequence ID" value="MDA3624560.1"/>
    <property type="molecule type" value="Genomic_DNA"/>
</dbReference>
<keyword evidence="2" id="KW-1185">Reference proteome</keyword>
<proteinExistence type="predicted"/>
<protein>
    <submittedName>
        <fullName evidence="1">Uncharacterized protein</fullName>
    </submittedName>
</protein>